<evidence type="ECO:0000256" key="6">
    <source>
        <dbReference type="ARBA" id="ARBA00023136"/>
    </source>
</evidence>
<dbReference type="OrthoDB" id="147809at2157"/>
<evidence type="ECO:0000313" key="9">
    <source>
        <dbReference type="Proteomes" id="UP000245657"/>
    </source>
</evidence>
<feature type="transmembrane region" description="Helical" evidence="7">
    <location>
        <begin position="211"/>
        <end position="228"/>
    </location>
</feature>
<evidence type="ECO:0000256" key="1">
    <source>
        <dbReference type="ARBA" id="ARBA00004651"/>
    </source>
</evidence>
<feature type="transmembrane region" description="Helical" evidence="7">
    <location>
        <begin position="133"/>
        <end position="153"/>
    </location>
</feature>
<dbReference type="Proteomes" id="UP000245657">
    <property type="component" value="Unassembled WGS sequence"/>
</dbReference>
<evidence type="ECO:0000256" key="2">
    <source>
        <dbReference type="ARBA" id="ARBA00011061"/>
    </source>
</evidence>
<dbReference type="PANTHER" id="PTHR39087:SF2">
    <property type="entry name" value="UPF0104 MEMBRANE PROTEIN MJ1595"/>
    <property type="match status" value="1"/>
</dbReference>
<sequence>MNNSVSTLSWEKIREHLNHYWQYYLGIFLFISILRLIFSGQTQVMPDLINIWFIILAGFSYLLNNILMSFRLRRILSHLDIKTSFSQVFSSHMGGMLLSDFTPGRSGYLSVAVFFNRKGISYEKGLASITGTFIYEFLFKLGLALLSVLFMYSTIFGNSILIWCGATVGIILTLIGLYLLAVYPPGFALDLGRKFSIVSRLLETGRECQNLHVKVPFVIFISGICWILRGFEWYCLAMAIGISSIQFSDALFLNPLLTLLSFVPISPSGIGFQESGIVGVFSILGIGLTLSLWFALLVRFIETGIDLIGLFEVFPQISNSIKKGISGLIDKRKW</sequence>
<dbReference type="EMBL" id="QGMY01000011">
    <property type="protein sequence ID" value="PWR70601.1"/>
    <property type="molecule type" value="Genomic_DNA"/>
</dbReference>
<dbReference type="AlphaFoldDB" id="A0A2V2N515"/>
<dbReference type="GO" id="GO:0005886">
    <property type="term" value="C:plasma membrane"/>
    <property type="evidence" value="ECO:0007669"/>
    <property type="project" value="UniProtKB-SubCell"/>
</dbReference>
<dbReference type="InterPro" id="IPR022791">
    <property type="entry name" value="L-PG_synthase/AglD"/>
</dbReference>
<evidence type="ECO:0000256" key="5">
    <source>
        <dbReference type="ARBA" id="ARBA00022989"/>
    </source>
</evidence>
<proteinExistence type="inferred from homology"/>
<feature type="transmembrane region" description="Helical" evidence="7">
    <location>
        <begin position="50"/>
        <end position="70"/>
    </location>
</feature>
<dbReference type="PANTHER" id="PTHR39087">
    <property type="entry name" value="UPF0104 MEMBRANE PROTEIN MJ1595"/>
    <property type="match status" value="1"/>
</dbReference>
<dbReference type="Pfam" id="PF03706">
    <property type="entry name" value="LPG_synthase_TM"/>
    <property type="match status" value="1"/>
</dbReference>
<evidence type="ECO:0000256" key="4">
    <source>
        <dbReference type="ARBA" id="ARBA00022692"/>
    </source>
</evidence>
<dbReference type="RefSeq" id="WP_109969714.1">
    <property type="nucleotide sequence ID" value="NZ_CP176093.1"/>
</dbReference>
<feature type="transmembrane region" description="Helical" evidence="7">
    <location>
        <begin position="20"/>
        <end position="38"/>
    </location>
</feature>
<name>A0A2V2N515_9EURY</name>
<feature type="transmembrane region" description="Helical" evidence="7">
    <location>
        <begin position="160"/>
        <end position="183"/>
    </location>
</feature>
<protein>
    <recommendedName>
        <fullName evidence="10">Lysylphosphatidylglycerol synthetase</fullName>
    </recommendedName>
</protein>
<keyword evidence="3" id="KW-1003">Cell membrane</keyword>
<gene>
    <name evidence="8" type="ORF">DK846_14515</name>
</gene>
<evidence type="ECO:0000313" key="8">
    <source>
        <dbReference type="EMBL" id="PWR70601.1"/>
    </source>
</evidence>
<keyword evidence="9" id="KW-1185">Reference proteome</keyword>
<dbReference type="GeneID" id="97547672"/>
<keyword evidence="4 7" id="KW-0812">Transmembrane</keyword>
<feature type="transmembrane region" description="Helical" evidence="7">
    <location>
        <begin position="277"/>
        <end position="298"/>
    </location>
</feature>
<accession>A0A2V2N515</accession>
<comment type="subcellular location">
    <subcellularLocation>
        <location evidence="1">Cell membrane</location>
        <topology evidence="1">Multi-pass membrane protein</topology>
    </subcellularLocation>
</comment>
<evidence type="ECO:0000256" key="3">
    <source>
        <dbReference type="ARBA" id="ARBA00022475"/>
    </source>
</evidence>
<comment type="similarity">
    <text evidence="2">Belongs to the UPF0104 family.</text>
</comment>
<evidence type="ECO:0008006" key="10">
    <source>
        <dbReference type="Google" id="ProtNLM"/>
    </source>
</evidence>
<keyword evidence="6 7" id="KW-0472">Membrane</keyword>
<evidence type="ECO:0000256" key="7">
    <source>
        <dbReference type="SAM" id="Phobius"/>
    </source>
</evidence>
<keyword evidence="5 7" id="KW-1133">Transmembrane helix</keyword>
<comment type="caution">
    <text evidence="8">The sequence shown here is derived from an EMBL/GenBank/DDBJ whole genome shotgun (WGS) entry which is preliminary data.</text>
</comment>
<reference evidence="8 9" key="1">
    <citation type="submission" date="2018-05" db="EMBL/GenBank/DDBJ databases">
        <title>Draft genome of Methanospirillum lacunae Ki8-1.</title>
        <authorList>
            <person name="Dueholm M.S."/>
            <person name="Nielsen P.H."/>
            <person name="Bakmann L.F."/>
            <person name="Otzen D.E."/>
        </authorList>
    </citation>
    <scope>NUCLEOTIDE SEQUENCE [LARGE SCALE GENOMIC DNA]</scope>
    <source>
        <strain evidence="8 9">Ki8-1</strain>
    </source>
</reference>
<organism evidence="8 9">
    <name type="scientific">Methanospirillum lacunae</name>
    <dbReference type="NCBI Taxonomy" id="668570"/>
    <lineage>
        <taxon>Archaea</taxon>
        <taxon>Methanobacteriati</taxon>
        <taxon>Methanobacteriota</taxon>
        <taxon>Stenosarchaea group</taxon>
        <taxon>Methanomicrobia</taxon>
        <taxon>Methanomicrobiales</taxon>
        <taxon>Methanospirillaceae</taxon>
        <taxon>Methanospirillum</taxon>
    </lineage>
</organism>